<keyword evidence="5 6" id="KW-0786">Thiamine pyrophosphate</keyword>
<dbReference type="EMBL" id="CAEZXB010000002">
    <property type="protein sequence ID" value="CAB4665952.1"/>
    <property type="molecule type" value="Genomic_DNA"/>
</dbReference>
<comment type="cofactor">
    <cofactor evidence="1">
        <name>Mg(2+)</name>
        <dbReference type="ChEBI" id="CHEBI:18420"/>
    </cofactor>
</comment>
<evidence type="ECO:0000256" key="2">
    <source>
        <dbReference type="ARBA" id="ARBA00001964"/>
    </source>
</evidence>
<dbReference type="PROSITE" id="PS00187">
    <property type="entry name" value="TPP_ENZYMES"/>
    <property type="match status" value="1"/>
</dbReference>
<dbReference type="PANTHER" id="PTHR18968">
    <property type="entry name" value="THIAMINE PYROPHOSPHATE ENZYMES"/>
    <property type="match status" value="1"/>
</dbReference>
<gene>
    <name evidence="10" type="ORF">UFOPK2342_00129</name>
    <name evidence="11" type="ORF">UFOPK2423_01409</name>
</gene>
<dbReference type="GO" id="GO:0030976">
    <property type="term" value="F:thiamine pyrophosphate binding"/>
    <property type="evidence" value="ECO:0007669"/>
    <property type="project" value="InterPro"/>
</dbReference>
<evidence type="ECO:0000259" key="8">
    <source>
        <dbReference type="Pfam" id="PF02775"/>
    </source>
</evidence>
<dbReference type="Gene3D" id="3.40.50.970">
    <property type="match status" value="2"/>
</dbReference>
<dbReference type="SUPFAM" id="SSF52467">
    <property type="entry name" value="DHS-like NAD/FAD-binding domain"/>
    <property type="match status" value="1"/>
</dbReference>
<accession>A0A6J6Q9G7</accession>
<keyword evidence="4" id="KW-0479">Metal-binding</keyword>
<evidence type="ECO:0000256" key="6">
    <source>
        <dbReference type="RuleBase" id="RU362132"/>
    </source>
</evidence>
<protein>
    <submittedName>
        <fullName evidence="11">Unannotated protein</fullName>
    </submittedName>
</protein>
<dbReference type="NCBIfam" id="NF004516">
    <property type="entry name" value="PRK05858.1"/>
    <property type="match status" value="1"/>
</dbReference>
<dbReference type="GO" id="GO:0050660">
    <property type="term" value="F:flavin adenine dinucleotide binding"/>
    <property type="evidence" value="ECO:0007669"/>
    <property type="project" value="TreeGrafter"/>
</dbReference>
<dbReference type="Gene3D" id="3.40.50.1220">
    <property type="entry name" value="TPP-binding domain"/>
    <property type="match status" value="1"/>
</dbReference>
<dbReference type="Pfam" id="PF02776">
    <property type="entry name" value="TPP_enzyme_N"/>
    <property type="match status" value="1"/>
</dbReference>
<organism evidence="11">
    <name type="scientific">freshwater metagenome</name>
    <dbReference type="NCBI Taxonomy" id="449393"/>
    <lineage>
        <taxon>unclassified sequences</taxon>
        <taxon>metagenomes</taxon>
        <taxon>ecological metagenomes</taxon>
    </lineage>
</organism>
<dbReference type="InterPro" id="IPR012000">
    <property type="entry name" value="Thiamin_PyroP_enz_cen_dom"/>
</dbReference>
<dbReference type="CDD" id="cd07035">
    <property type="entry name" value="TPP_PYR_POX_like"/>
    <property type="match status" value="1"/>
</dbReference>
<proteinExistence type="inferred from homology"/>
<evidence type="ECO:0000259" key="9">
    <source>
        <dbReference type="Pfam" id="PF02776"/>
    </source>
</evidence>
<dbReference type="GO" id="GO:0003984">
    <property type="term" value="F:acetolactate synthase activity"/>
    <property type="evidence" value="ECO:0007669"/>
    <property type="project" value="TreeGrafter"/>
</dbReference>
<dbReference type="GO" id="GO:0005948">
    <property type="term" value="C:acetolactate synthase complex"/>
    <property type="evidence" value="ECO:0007669"/>
    <property type="project" value="TreeGrafter"/>
</dbReference>
<dbReference type="FunFam" id="3.40.50.970:FF:000007">
    <property type="entry name" value="Acetolactate synthase"/>
    <property type="match status" value="1"/>
</dbReference>
<feature type="domain" description="Thiamine pyrophosphate enzyme TPP-binding" evidence="8">
    <location>
        <begin position="382"/>
        <end position="529"/>
    </location>
</feature>
<dbReference type="InterPro" id="IPR045229">
    <property type="entry name" value="TPP_enz"/>
</dbReference>
<dbReference type="GO" id="GO:0009099">
    <property type="term" value="P:L-valine biosynthetic process"/>
    <property type="evidence" value="ECO:0007669"/>
    <property type="project" value="TreeGrafter"/>
</dbReference>
<dbReference type="CDD" id="cd02004">
    <property type="entry name" value="TPP_BZL_OCoD_HPCL"/>
    <property type="match status" value="1"/>
</dbReference>
<evidence type="ECO:0000313" key="11">
    <source>
        <dbReference type="EMBL" id="CAB4705438.1"/>
    </source>
</evidence>
<dbReference type="InterPro" id="IPR029035">
    <property type="entry name" value="DHS-like_NAD/FAD-binding_dom"/>
</dbReference>
<dbReference type="InterPro" id="IPR012001">
    <property type="entry name" value="Thiamin_PyroP_enz_TPP-bd_dom"/>
</dbReference>
<sequence length="544" mass="57345">MSEERETQERETHGGDLAVVAAQAHGIKHLFTLSGAHVFPIYDGAVHRNLPIIDVRHEQTAVFAAEATARLTRTPGLAVVTAGPGVTNGVSAVANAFYNGAPLLMLGGRAPAGRWGQGALQEIDHPPLLAPITKLSDTITATANIGTEIFNALDLARSPHRGPTFLDIPMDIFFGPATPEEIAPWSQNVQQVNTEDVAKIGRLIKESSYPLLILGSDVWAGSAETQALQFAESIQIPVITNGTARGIIPRGNPLLATKARSFAFRSADLILVVGTPLDFRLGYGDFGSAKVIHVADSPEGIATHAVLAASASGDLSSFFTQLMHETSLEVSREWRDSITQAAMKSAAKESEMLEADVSPIHPARIYGELLPKLADDAVIIGDGGDFVSFAGKFVEPARPGCWLDPGPFGCLGGGMGGIIAARLARPSAQVVALFGDGALGFSLGDIDSLVRHNLPAVMVVGNNSAWGLEKHPMQSIFGYDVAADLAPQTRYDEVVRALGGAGEMVTESSQIGPALDRAFKSGVPYLVNIITDPAIAYPRTTTGI</sequence>
<dbReference type="GO" id="GO:0000287">
    <property type="term" value="F:magnesium ion binding"/>
    <property type="evidence" value="ECO:0007669"/>
    <property type="project" value="InterPro"/>
</dbReference>
<evidence type="ECO:0000256" key="5">
    <source>
        <dbReference type="ARBA" id="ARBA00023052"/>
    </source>
</evidence>
<dbReference type="AlphaFoldDB" id="A0A6J6Q9G7"/>
<dbReference type="InterPro" id="IPR000399">
    <property type="entry name" value="TPP-bd_CS"/>
</dbReference>
<feature type="domain" description="Thiamine pyrophosphate enzyme N-terminal TPP-binding" evidence="9">
    <location>
        <begin position="14"/>
        <end position="125"/>
    </location>
</feature>
<dbReference type="InterPro" id="IPR029061">
    <property type="entry name" value="THDP-binding"/>
</dbReference>
<dbReference type="Pfam" id="PF00205">
    <property type="entry name" value="TPP_enzyme_M"/>
    <property type="match status" value="1"/>
</dbReference>
<name>A0A6J6Q9G7_9ZZZZ</name>
<dbReference type="EMBL" id="CAEZXN010000042">
    <property type="protein sequence ID" value="CAB4705438.1"/>
    <property type="molecule type" value="Genomic_DNA"/>
</dbReference>
<evidence type="ECO:0000256" key="4">
    <source>
        <dbReference type="ARBA" id="ARBA00022723"/>
    </source>
</evidence>
<dbReference type="PANTHER" id="PTHR18968:SF166">
    <property type="entry name" value="2-HYDROXYACYL-COA LYASE 2"/>
    <property type="match status" value="1"/>
</dbReference>
<dbReference type="SUPFAM" id="SSF52518">
    <property type="entry name" value="Thiamin diphosphate-binding fold (THDP-binding)"/>
    <property type="match status" value="2"/>
</dbReference>
<comment type="cofactor">
    <cofactor evidence="2">
        <name>thiamine diphosphate</name>
        <dbReference type="ChEBI" id="CHEBI:58937"/>
    </cofactor>
</comment>
<evidence type="ECO:0000256" key="1">
    <source>
        <dbReference type="ARBA" id="ARBA00001946"/>
    </source>
</evidence>
<reference evidence="11" key="1">
    <citation type="submission" date="2020-05" db="EMBL/GenBank/DDBJ databases">
        <authorList>
            <person name="Chiriac C."/>
            <person name="Salcher M."/>
            <person name="Ghai R."/>
            <person name="Kavagutti S V."/>
        </authorList>
    </citation>
    <scope>NUCLEOTIDE SEQUENCE</scope>
</reference>
<evidence type="ECO:0000256" key="3">
    <source>
        <dbReference type="ARBA" id="ARBA00007812"/>
    </source>
</evidence>
<dbReference type="InterPro" id="IPR011766">
    <property type="entry name" value="TPP_enzyme_TPP-bd"/>
</dbReference>
<feature type="domain" description="Thiamine pyrophosphate enzyme central" evidence="7">
    <location>
        <begin position="198"/>
        <end position="322"/>
    </location>
</feature>
<dbReference type="GO" id="GO:0009097">
    <property type="term" value="P:isoleucine biosynthetic process"/>
    <property type="evidence" value="ECO:0007669"/>
    <property type="project" value="TreeGrafter"/>
</dbReference>
<comment type="similarity">
    <text evidence="3 6">Belongs to the TPP enzyme family.</text>
</comment>
<evidence type="ECO:0000259" key="7">
    <source>
        <dbReference type="Pfam" id="PF00205"/>
    </source>
</evidence>
<evidence type="ECO:0000313" key="10">
    <source>
        <dbReference type="EMBL" id="CAB4665952.1"/>
    </source>
</evidence>
<dbReference type="Pfam" id="PF02775">
    <property type="entry name" value="TPP_enzyme_C"/>
    <property type="match status" value="1"/>
</dbReference>